<feature type="region of interest" description="Disordered" evidence="3">
    <location>
        <begin position="1"/>
        <end position="21"/>
    </location>
</feature>
<dbReference type="RefSeq" id="WP_094865425.1">
    <property type="nucleotide sequence ID" value="NZ_NKYE01000019.1"/>
</dbReference>
<evidence type="ECO:0000256" key="2">
    <source>
        <dbReference type="RuleBase" id="RU003707"/>
    </source>
</evidence>
<comment type="caution">
    <text evidence="4">The sequence shown here is derived from an EMBL/GenBank/DDBJ whole genome shotgun (WGS) entry which is preliminary data.</text>
</comment>
<dbReference type="InterPro" id="IPR018376">
    <property type="entry name" value="Enoyl-CoA_hyd/isom_CS"/>
</dbReference>
<proteinExistence type="inferred from homology"/>
<dbReference type="GO" id="GO:0003824">
    <property type="term" value="F:catalytic activity"/>
    <property type="evidence" value="ECO:0007669"/>
    <property type="project" value="InterPro"/>
</dbReference>
<organism evidence="4 5">
    <name type="scientific">Amycolatopsis antarctica</name>
    <dbReference type="NCBI Taxonomy" id="1854586"/>
    <lineage>
        <taxon>Bacteria</taxon>
        <taxon>Bacillati</taxon>
        <taxon>Actinomycetota</taxon>
        <taxon>Actinomycetes</taxon>
        <taxon>Pseudonocardiales</taxon>
        <taxon>Pseudonocardiaceae</taxon>
        <taxon>Amycolatopsis</taxon>
    </lineage>
</organism>
<dbReference type="SUPFAM" id="SSF52096">
    <property type="entry name" value="ClpP/crotonase"/>
    <property type="match status" value="1"/>
</dbReference>
<reference evidence="4 5" key="1">
    <citation type="submission" date="2017-07" db="EMBL/GenBank/DDBJ databases">
        <title>Amycolatopsis antarcticus sp. nov., isolated from the surface of an Antarcticus brown macroalga.</title>
        <authorList>
            <person name="Wang J."/>
            <person name="Leiva S."/>
            <person name="Huang J."/>
            <person name="Huang Y."/>
        </authorList>
    </citation>
    <scope>NUCLEOTIDE SEQUENCE [LARGE SCALE GENOMIC DNA]</scope>
    <source>
        <strain evidence="4 5">AU-G6</strain>
    </source>
</reference>
<sequence>MTGIPADPPADSGTVSGTGSGTVELAVDDGVALVWLNRPERLNAVTAALVDDLLDALDAAGRSGAGAVILAGRGRAFCAGHDLKEPTPAGDSRDRLERLQDVTRKLRALPQPVIAAVHGYAIGAGAEFALGCDLVLAADDAVFRFPEVGLGLSVTGAASRLLPLLVGPHKAKELLLLGEKIDAPLADRLGLVNHVVPAHALMESAMTWASTLAARPAGAATLAKRAVDQGIDSAVEPALELEVSHALVTEHSAEVAASTAEFRSRDKAGR</sequence>
<dbReference type="PANTHER" id="PTHR11941:SF54">
    <property type="entry name" value="ENOYL-COA HYDRATASE, MITOCHONDRIAL"/>
    <property type="match status" value="1"/>
</dbReference>
<dbReference type="InParanoid" id="A0A263CWU8"/>
<dbReference type="PANTHER" id="PTHR11941">
    <property type="entry name" value="ENOYL-COA HYDRATASE-RELATED"/>
    <property type="match status" value="1"/>
</dbReference>
<protein>
    <submittedName>
        <fullName evidence="4">Enoyl-CoA hydratase</fullName>
    </submittedName>
</protein>
<dbReference type="PROSITE" id="PS00166">
    <property type="entry name" value="ENOYL_COA_HYDRATASE"/>
    <property type="match status" value="1"/>
</dbReference>
<dbReference type="EMBL" id="NKYE01000019">
    <property type="protein sequence ID" value="OZM70613.1"/>
    <property type="molecule type" value="Genomic_DNA"/>
</dbReference>
<evidence type="ECO:0000256" key="1">
    <source>
        <dbReference type="ARBA" id="ARBA00005254"/>
    </source>
</evidence>
<keyword evidence="5" id="KW-1185">Reference proteome</keyword>
<dbReference type="Gene3D" id="3.90.226.10">
    <property type="entry name" value="2-enoyl-CoA Hydratase, Chain A, domain 1"/>
    <property type="match status" value="1"/>
</dbReference>
<evidence type="ECO:0000313" key="5">
    <source>
        <dbReference type="Proteomes" id="UP000242444"/>
    </source>
</evidence>
<dbReference type="GO" id="GO:0006635">
    <property type="term" value="P:fatty acid beta-oxidation"/>
    <property type="evidence" value="ECO:0007669"/>
    <property type="project" value="TreeGrafter"/>
</dbReference>
<dbReference type="Proteomes" id="UP000242444">
    <property type="component" value="Unassembled WGS sequence"/>
</dbReference>
<dbReference type="InterPro" id="IPR001753">
    <property type="entry name" value="Enoyl-CoA_hydra/iso"/>
</dbReference>
<accession>A0A263CWU8</accession>
<dbReference type="CDD" id="cd06558">
    <property type="entry name" value="crotonase-like"/>
    <property type="match status" value="1"/>
</dbReference>
<evidence type="ECO:0000256" key="3">
    <source>
        <dbReference type="SAM" id="MobiDB-lite"/>
    </source>
</evidence>
<dbReference type="OrthoDB" id="9774843at2"/>
<dbReference type="InterPro" id="IPR029045">
    <property type="entry name" value="ClpP/crotonase-like_dom_sf"/>
</dbReference>
<dbReference type="Pfam" id="PF00378">
    <property type="entry name" value="ECH_1"/>
    <property type="match status" value="1"/>
</dbReference>
<gene>
    <name evidence="4" type="ORF">CFN78_24755</name>
</gene>
<evidence type="ECO:0000313" key="4">
    <source>
        <dbReference type="EMBL" id="OZM70613.1"/>
    </source>
</evidence>
<comment type="similarity">
    <text evidence="1 2">Belongs to the enoyl-CoA hydratase/isomerase family.</text>
</comment>
<name>A0A263CWU8_9PSEU</name>
<feature type="compositionally biased region" description="Low complexity" evidence="3">
    <location>
        <begin position="12"/>
        <end position="21"/>
    </location>
</feature>
<dbReference type="AlphaFoldDB" id="A0A263CWU8"/>